<dbReference type="AlphaFoldDB" id="A0A915EY92"/>
<reference evidence="3" key="1">
    <citation type="submission" date="2022-11" db="UniProtKB">
        <authorList>
            <consortium name="WormBaseParasite"/>
        </authorList>
    </citation>
    <scope>IDENTIFICATION</scope>
</reference>
<dbReference type="Proteomes" id="UP000887562">
    <property type="component" value="Unplaced"/>
</dbReference>
<proteinExistence type="predicted"/>
<evidence type="ECO:0000313" key="2">
    <source>
        <dbReference type="Proteomes" id="UP000887562"/>
    </source>
</evidence>
<feature type="region of interest" description="Disordered" evidence="1">
    <location>
        <begin position="43"/>
        <end position="64"/>
    </location>
</feature>
<keyword evidence="2" id="KW-1185">Reference proteome</keyword>
<dbReference type="WBParaSite" id="maker-E.canG7_contigs_2885-snap-gene-0.7-mRNA-1">
    <property type="protein sequence ID" value="maker-E.canG7_contigs_2885-snap-gene-0.7-mRNA-1"/>
    <property type="gene ID" value="EcG7_08052"/>
</dbReference>
<feature type="compositionally biased region" description="Polar residues" evidence="1">
    <location>
        <begin position="43"/>
        <end position="53"/>
    </location>
</feature>
<organism evidence="2 3">
    <name type="scientific">Echinococcus canadensis</name>
    <dbReference type="NCBI Taxonomy" id="519352"/>
    <lineage>
        <taxon>Eukaryota</taxon>
        <taxon>Metazoa</taxon>
        <taxon>Spiralia</taxon>
        <taxon>Lophotrochozoa</taxon>
        <taxon>Platyhelminthes</taxon>
        <taxon>Cestoda</taxon>
        <taxon>Eucestoda</taxon>
        <taxon>Cyclophyllidea</taxon>
        <taxon>Taeniidae</taxon>
        <taxon>Echinococcus</taxon>
        <taxon>Echinococcus canadensis group</taxon>
    </lineage>
</organism>
<protein>
    <submittedName>
        <fullName evidence="3">Uncharacterized protein</fullName>
    </submittedName>
</protein>
<evidence type="ECO:0000313" key="3">
    <source>
        <dbReference type="WBParaSite" id="maker-E.canG7_contigs_2885-snap-gene-0.7-mRNA-1"/>
    </source>
</evidence>
<sequence length="64" mass="7266">MEGNFNVQYLLRSGKSDYTRRWPLDVKLSTQRRCPPLPVSFLPSTSHTQTSCLSAPKKEGLTIK</sequence>
<accession>A0A915EY92</accession>
<name>A0A915EY92_9CEST</name>
<evidence type="ECO:0000256" key="1">
    <source>
        <dbReference type="SAM" id="MobiDB-lite"/>
    </source>
</evidence>